<evidence type="ECO:0000256" key="1">
    <source>
        <dbReference type="SAM" id="MobiDB-lite"/>
    </source>
</evidence>
<feature type="region of interest" description="Disordered" evidence="1">
    <location>
        <begin position="56"/>
        <end position="79"/>
    </location>
</feature>
<keyword evidence="3" id="KW-1185">Reference proteome</keyword>
<protein>
    <submittedName>
        <fullName evidence="2">Serine/arginine repetitive matrix protein 2-like</fullName>
    </submittedName>
</protein>
<dbReference type="Proteomes" id="UP000265520">
    <property type="component" value="Unassembled WGS sequence"/>
</dbReference>
<feature type="non-terminal residue" evidence="2">
    <location>
        <position position="79"/>
    </location>
</feature>
<dbReference type="EMBL" id="LXQA010238924">
    <property type="protein sequence ID" value="MCI36943.1"/>
    <property type="molecule type" value="Genomic_DNA"/>
</dbReference>
<name>A0A392RK12_9FABA</name>
<accession>A0A392RK12</accession>
<proteinExistence type="predicted"/>
<organism evidence="2 3">
    <name type="scientific">Trifolium medium</name>
    <dbReference type="NCBI Taxonomy" id="97028"/>
    <lineage>
        <taxon>Eukaryota</taxon>
        <taxon>Viridiplantae</taxon>
        <taxon>Streptophyta</taxon>
        <taxon>Embryophyta</taxon>
        <taxon>Tracheophyta</taxon>
        <taxon>Spermatophyta</taxon>
        <taxon>Magnoliopsida</taxon>
        <taxon>eudicotyledons</taxon>
        <taxon>Gunneridae</taxon>
        <taxon>Pentapetalae</taxon>
        <taxon>rosids</taxon>
        <taxon>fabids</taxon>
        <taxon>Fabales</taxon>
        <taxon>Fabaceae</taxon>
        <taxon>Papilionoideae</taxon>
        <taxon>50 kb inversion clade</taxon>
        <taxon>NPAAA clade</taxon>
        <taxon>Hologalegina</taxon>
        <taxon>IRL clade</taxon>
        <taxon>Trifolieae</taxon>
        <taxon>Trifolium</taxon>
    </lineage>
</organism>
<evidence type="ECO:0000313" key="3">
    <source>
        <dbReference type="Proteomes" id="UP000265520"/>
    </source>
</evidence>
<reference evidence="2 3" key="1">
    <citation type="journal article" date="2018" name="Front. Plant Sci.">
        <title>Red Clover (Trifolium pratense) and Zigzag Clover (T. medium) - A Picture of Genomic Similarities and Differences.</title>
        <authorList>
            <person name="Dluhosova J."/>
            <person name="Istvanek J."/>
            <person name="Nedelnik J."/>
            <person name="Repkova J."/>
        </authorList>
    </citation>
    <scope>NUCLEOTIDE SEQUENCE [LARGE SCALE GENOMIC DNA]</scope>
    <source>
        <strain evidence="3">cv. 10/8</strain>
        <tissue evidence="2">Leaf</tissue>
    </source>
</reference>
<comment type="caution">
    <text evidence="2">The sequence shown here is derived from an EMBL/GenBank/DDBJ whole genome shotgun (WGS) entry which is preliminary data.</text>
</comment>
<evidence type="ECO:0000313" key="2">
    <source>
        <dbReference type="EMBL" id="MCI36943.1"/>
    </source>
</evidence>
<sequence>MLQKPNASRSAFDKCVDVNCKTKLQQDEDVKVKSSLIDNVVVKTVGTQVVENLKPQTLTRTRSSRRSRDLELDLSPEAL</sequence>
<dbReference type="AlphaFoldDB" id="A0A392RK12"/>